<evidence type="ECO:0000313" key="9">
    <source>
        <dbReference type="EMBL" id="KGX89896.1"/>
    </source>
</evidence>
<organism evidence="9 10">
    <name type="scientific">Pontibacillus marinus BH030004 = DSM 16465</name>
    <dbReference type="NCBI Taxonomy" id="1385511"/>
    <lineage>
        <taxon>Bacteria</taxon>
        <taxon>Bacillati</taxon>
        <taxon>Bacillota</taxon>
        <taxon>Bacilli</taxon>
        <taxon>Bacillales</taxon>
        <taxon>Bacillaceae</taxon>
        <taxon>Pontibacillus</taxon>
    </lineage>
</organism>
<dbReference type="InterPro" id="IPR005122">
    <property type="entry name" value="Uracil-DNA_glycosylase-like"/>
</dbReference>
<dbReference type="Pfam" id="PF03167">
    <property type="entry name" value="UDG"/>
    <property type="match status" value="1"/>
</dbReference>
<dbReference type="CDD" id="cd10030">
    <property type="entry name" value="UDG-F4_TTUDGA_SPO1dp_like"/>
    <property type="match status" value="1"/>
</dbReference>
<evidence type="ECO:0000256" key="3">
    <source>
        <dbReference type="ARBA" id="ARBA00022763"/>
    </source>
</evidence>
<evidence type="ECO:0000256" key="5">
    <source>
        <dbReference type="ARBA" id="ARBA00023004"/>
    </source>
</evidence>
<evidence type="ECO:0000256" key="4">
    <source>
        <dbReference type="ARBA" id="ARBA00022801"/>
    </source>
</evidence>
<dbReference type="GO" id="GO:0006281">
    <property type="term" value="P:DNA repair"/>
    <property type="evidence" value="ECO:0007669"/>
    <property type="project" value="UniProtKB-KW"/>
</dbReference>
<keyword evidence="7" id="KW-0234">DNA repair</keyword>
<keyword evidence="3" id="KW-0227">DNA damage</keyword>
<sequence>MMFPEHLKKLGLERIEPYQTEGFVPGKGPQNPKIMLIGEAPGRNEVLQGEPFIGRAGDKLTESMEYIGLTREEIYITSVVRSRPYKIVETADKEGNKMTKTPNRAPNQKEILAHAPLLDYQVQEMDPEIIVTLGNIALKRLLGKAYKISESHGRLIKSPILELQDLDDKHYVWSDKVYKVFPLYHPAAIFYNGGLLQEIYNDLDALSKILGEED</sequence>
<keyword evidence="2" id="KW-0479">Metal-binding</keyword>
<dbReference type="SUPFAM" id="SSF52141">
    <property type="entry name" value="Uracil-DNA glycosylase-like"/>
    <property type="match status" value="1"/>
</dbReference>
<dbReference type="AlphaFoldDB" id="A0A0A5G9R5"/>
<dbReference type="GO" id="GO:0051539">
    <property type="term" value="F:4 iron, 4 sulfur cluster binding"/>
    <property type="evidence" value="ECO:0007669"/>
    <property type="project" value="UniProtKB-KW"/>
</dbReference>
<comment type="caution">
    <text evidence="9">The sequence shown here is derived from an EMBL/GenBank/DDBJ whole genome shotgun (WGS) entry which is preliminary data.</text>
</comment>
<evidence type="ECO:0000259" key="8">
    <source>
        <dbReference type="SMART" id="SM00986"/>
    </source>
</evidence>
<evidence type="ECO:0000256" key="7">
    <source>
        <dbReference type="ARBA" id="ARBA00023204"/>
    </source>
</evidence>
<dbReference type="GO" id="GO:0097506">
    <property type="term" value="F:deaminated base DNA N-glycosylase activity"/>
    <property type="evidence" value="ECO:0007669"/>
    <property type="project" value="UniProtKB-ARBA"/>
</dbReference>
<dbReference type="Proteomes" id="UP000030403">
    <property type="component" value="Unassembled WGS sequence"/>
</dbReference>
<proteinExistence type="predicted"/>
<reference evidence="9 10" key="1">
    <citation type="submission" date="2013-08" db="EMBL/GenBank/DDBJ databases">
        <authorList>
            <person name="Huang J."/>
            <person name="Wang G."/>
        </authorList>
    </citation>
    <scope>NUCLEOTIDE SEQUENCE [LARGE SCALE GENOMIC DNA]</scope>
    <source>
        <strain evidence="9 10">BH030004</strain>
    </source>
</reference>
<evidence type="ECO:0000256" key="2">
    <source>
        <dbReference type="ARBA" id="ARBA00022723"/>
    </source>
</evidence>
<dbReference type="PANTHER" id="PTHR33693:SF1">
    <property type="entry name" value="TYPE-4 URACIL-DNA GLYCOSYLASE"/>
    <property type="match status" value="1"/>
</dbReference>
<name>A0A0A5G9R5_9BACI</name>
<keyword evidence="1" id="KW-0004">4Fe-4S</keyword>
<dbReference type="SMART" id="SM00987">
    <property type="entry name" value="UreE_C"/>
    <property type="match status" value="1"/>
</dbReference>
<dbReference type="eggNOG" id="COG1573">
    <property type="taxonomic scope" value="Bacteria"/>
</dbReference>
<keyword evidence="6" id="KW-0411">Iron-sulfur</keyword>
<evidence type="ECO:0000256" key="6">
    <source>
        <dbReference type="ARBA" id="ARBA00023014"/>
    </source>
</evidence>
<dbReference type="InterPro" id="IPR036895">
    <property type="entry name" value="Uracil-DNA_glycosylase-like_sf"/>
</dbReference>
<keyword evidence="5" id="KW-0408">Iron</keyword>
<dbReference type="PANTHER" id="PTHR33693">
    <property type="entry name" value="TYPE-5 URACIL-DNA GLYCOSYLASE"/>
    <property type="match status" value="1"/>
</dbReference>
<evidence type="ECO:0000313" key="10">
    <source>
        <dbReference type="Proteomes" id="UP000030403"/>
    </source>
</evidence>
<dbReference type="GO" id="GO:0046872">
    <property type="term" value="F:metal ion binding"/>
    <property type="evidence" value="ECO:0007669"/>
    <property type="project" value="UniProtKB-KW"/>
</dbReference>
<feature type="domain" description="Uracil-DNA glycosylase-like" evidence="8">
    <location>
        <begin position="25"/>
        <end position="204"/>
    </location>
</feature>
<gene>
    <name evidence="9" type="ORF">N783_03325</name>
</gene>
<dbReference type="InterPro" id="IPR051536">
    <property type="entry name" value="UDG_Type-4/5"/>
</dbReference>
<dbReference type="STRING" id="1385511.GCA_000425225_02733"/>
<keyword evidence="10" id="KW-1185">Reference proteome</keyword>
<protein>
    <submittedName>
        <fullName evidence="9">Uracil-DNA glycosylase</fullName>
    </submittedName>
</protein>
<dbReference type="Gene3D" id="3.40.470.10">
    <property type="entry name" value="Uracil-DNA glycosylase-like domain"/>
    <property type="match status" value="1"/>
</dbReference>
<dbReference type="EMBL" id="AVPF01000011">
    <property type="protein sequence ID" value="KGX89896.1"/>
    <property type="molecule type" value="Genomic_DNA"/>
</dbReference>
<accession>A0A0A5G9R5</accession>
<evidence type="ECO:0000256" key="1">
    <source>
        <dbReference type="ARBA" id="ARBA00022485"/>
    </source>
</evidence>
<dbReference type="SMART" id="SM00986">
    <property type="entry name" value="UDG"/>
    <property type="match status" value="1"/>
</dbReference>
<keyword evidence="4" id="KW-0378">Hydrolase</keyword>